<reference evidence="2 3" key="1">
    <citation type="submission" date="2017-08" db="EMBL/GenBank/DDBJ databases">
        <title>Infants hospitalized years apart are colonized by the same room-sourced microbial strains.</title>
        <authorList>
            <person name="Brooks B."/>
            <person name="Olm M.R."/>
            <person name="Firek B.A."/>
            <person name="Baker R."/>
            <person name="Thomas B.C."/>
            <person name="Morowitz M.J."/>
            <person name="Banfield J.F."/>
        </authorList>
    </citation>
    <scope>NUCLEOTIDE SEQUENCE [LARGE SCALE GENOMIC DNA]</scope>
    <source>
        <strain evidence="2">S2_005_003_R2_47</strain>
    </source>
</reference>
<comment type="caution">
    <text evidence="2">The sequence shown here is derived from an EMBL/GenBank/DDBJ whole genome shotgun (WGS) entry which is preliminary data.</text>
</comment>
<organism evidence="2 3">
    <name type="scientific">Sphingopyxis macrogoltabida</name>
    <name type="common">Sphingomonas macrogoltabidus</name>
    <dbReference type="NCBI Taxonomy" id="33050"/>
    <lineage>
        <taxon>Bacteria</taxon>
        <taxon>Pseudomonadati</taxon>
        <taxon>Pseudomonadota</taxon>
        <taxon>Alphaproteobacteria</taxon>
        <taxon>Sphingomonadales</taxon>
        <taxon>Sphingomonadaceae</taxon>
        <taxon>Sphingopyxis</taxon>
    </lineage>
</organism>
<gene>
    <name evidence="2" type="ORF">DI569_03690</name>
</gene>
<feature type="region of interest" description="Disordered" evidence="1">
    <location>
        <begin position="52"/>
        <end position="80"/>
    </location>
</feature>
<evidence type="ECO:0000313" key="2">
    <source>
        <dbReference type="EMBL" id="PZQ23563.1"/>
    </source>
</evidence>
<protein>
    <submittedName>
        <fullName evidence="2">Uncharacterized protein</fullName>
    </submittedName>
</protein>
<dbReference type="Proteomes" id="UP000248597">
    <property type="component" value="Unassembled WGS sequence"/>
</dbReference>
<sequence length="80" mass="8990">MRRVLARLAGPAQRPQTYSVLIGTRAIVNLAPSTRSAGERHLQPSFRHVDRWRSHRRAAPRKDETAAEANGTIADPIRRP</sequence>
<evidence type="ECO:0000256" key="1">
    <source>
        <dbReference type="SAM" id="MobiDB-lite"/>
    </source>
</evidence>
<proteinExistence type="predicted"/>
<dbReference type="EMBL" id="QFPJ01000006">
    <property type="protein sequence ID" value="PZQ23563.1"/>
    <property type="molecule type" value="Genomic_DNA"/>
</dbReference>
<name>A0A2W5N0J6_SPHMC</name>
<accession>A0A2W5N0J6</accession>
<evidence type="ECO:0000313" key="3">
    <source>
        <dbReference type="Proteomes" id="UP000248597"/>
    </source>
</evidence>
<dbReference type="AlphaFoldDB" id="A0A2W5N0J6"/>